<dbReference type="GO" id="GO:0016020">
    <property type="term" value="C:membrane"/>
    <property type="evidence" value="ECO:0007669"/>
    <property type="project" value="UniProtKB-SubCell"/>
</dbReference>
<name>A0A2S6HCK5_9GAMM</name>
<feature type="transmembrane region" description="Helical" evidence="6">
    <location>
        <begin position="84"/>
        <end position="102"/>
    </location>
</feature>
<accession>A0A2S6HCK5</accession>
<keyword evidence="4 6" id="KW-0472">Membrane</keyword>
<dbReference type="RefSeq" id="WP_104429102.1">
    <property type="nucleotide sequence ID" value="NZ_PTIZ01000006.1"/>
</dbReference>
<evidence type="ECO:0000256" key="2">
    <source>
        <dbReference type="ARBA" id="ARBA00022692"/>
    </source>
</evidence>
<reference evidence="7 8" key="1">
    <citation type="submission" date="2018-02" db="EMBL/GenBank/DDBJ databases">
        <title>Subsurface microbial communities from deep shales in Ohio and West Virginia, USA.</title>
        <authorList>
            <person name="Wrighton K."/>
        </authorList>
    </citation>
    <scope>NUCLEOTIDE SEQUENCE [LARGE SCALE GENOMIC DNA]</scope>
    <source>
        <strain evidence="7 8">OWC-DMM</strain>
    </source>
</reference>
<keyword evidence="3 6" id="KW-1133">Transmembrane helix</keyword>
<organism evidence="7 8">
    <name type="scientific">Methylobacter tundripaludum</name>
    <dbReference type="NCBI Taxonomy" id="173365"/>
    <lineage>
        <taxon>Bacteria</taxon>
        <taxon>Pseudomonadati</taxon>
        <taxon>Pseudomonadota</taxon>
        <taxon>Gammaproteobacteria</taxon>
        <taxon>Methylococcales</taxon>
        <taxon>Methylococcaceae</taxon>
        <taxon>Methylobacter</taxon>
    </lineage>
</organism>
<sequence length="224" mass="25012">MSAIYPLLGFTHPLSSITHLLGAIFFTYQAIPMIRRGKGSSIRLISLAVFSGSCIFLLLVSGVYHLLTTTGAPHTVFQRLDHAAIFLVIAGTFTPIHCILFSGFLRWGFLAIVWVLAISGLIVKTIFFTSIPEWLGLSFFLGLGWMGLLMGFHLWRRYGFAFIRPLVLGGIFYTVGAIIEYHQRLTILPGIIGPHEILHIAVLLGIGFQWWFIVKALDRVPIIE</sequence>
<evidence type="ECO:0000256" key="1">
    <source>
        <dbReference type="ARBA" id="ARBA00004141"/>
    </source>
</evidence>
<dbReference type="GO" id="GO:0038023">
    <property type="term" value="F:signaling receptor activity"/>
    <property type="evidence" value="ECO:0007669"/>
    <property type="project" value="TreeGrafter"/>
</dbReference>
<dbReference type="GO" id="GO:0046872">
    <property type="term" value="F:metal ion binding"/>
    <property type="evidence" value="ECO:0007669"/>
    <property type="project" value="UniProtKB-KW"/>
</dbReference>
<comment type="caution">
    <text evidence="7">The sequence shown here is derived from an EMBL/GenBank/DDBJ whole genome shotgun (WGS) entry which is preliminary data.</text>
</comment>
<feature type="transmembrane region" description="Helical" evidence="6">
    <location>
        <begin position="43"/>
        <end position="64"/>
    </location>
</feature>
<feature type="transmembrane region" description="Helical" evidence="6">
    <location>
        <begin position="162"/>
        <end position="182"/>
    </location>
</feature>
<dbReference type="InterPro" id="IPR004254">
    <property type="entry name" value="AdipoR/HlyIII-related"/>
</dbReference>
<dbReference type="Proteomes" id="UP000240010">
    <property type="component" value="Unassembled WGS sequence"/>
</dbReference>
<feature type="transmembrane region" description="Helical" evidence="6">
    <location>
        <begin position="109"/>
        <end position="128"/>
    </location>
</feature>
<comment type="subcellular location">
    <subcellularLocation>
        <location evidence="1">Membrane</location>
        <topology evidence="1">Multi-pass membrane protein</topology>
    </subcellularLocation>
</comment>
<feature type="binding site" evidence="5">
    <location>
        <position position="199"/>
    </location>
    <ligand>
        <name>Zn(2+)</name>
        <dbReference type="ChEBI" id="CHEBI:29105"/>
    </ligand>
</feature>
<protein>
    <submittedName>
        <fullName evidence="7">Hemolysin III</fullName>
    </submittedName>
</protein>
<dbReference type="PANTHER" id="PTHR20855">
    <property type="entry name" value="ADIPOR/PROGESTIN RECEPTOR-RELATED"/>
    <property type="match status" value="1"/>
</dbReference>
<evidence type="ECO:0000256" key="6">
    <source>
        <dbReference type="SAM" id="Phobius"/>
    </source>
</evidence>
<keyword evidence="5" id="KW-0862">Zinc</keyword>
<evidence type="ECO:0000313" key="7">
    <source>
        <dbReference type="EMBL" id="PPK75224.1"/>
    </source>
</evidence>
<feature type="transmembrane region" description="Helical" evidence="6">
    <location>
        <begin position="12"/>
        <end position="31"/>
    </location>
</feature>
<keyword evidence="2 6" id="KW-0812">Transmembrane</keyword>
<feature type="transmembrane region" description="Helical" evidence="6">
    <location>
        <begin position="134"/>
        <end position="155"/>
    </location>
</feature>
<feature type="binding site" evidence="5">
    <location>
        <position position="65"/>
    </location>
    <ligand>
        <name>Zn(2+)</name>
        <dbReference type="ChEBI" id="CHEBI:29105"/>
    </ligand>
</feature>
<evidence type="ECO:0000313" key="8">
    <source>
        <dbReference type="Proteomes" id="UP000240010"/>
    </source>
</evidence>
<evidence type="ECO:0000256" key="3">
    <source>
        <dbReference type="ARBA" id="ARBA00022989"/>
    </source>
</evidence>
<proteinExistence type="predicted"/>
<dbReference type="EMBL" id="PTIZ01000006">
    <property type="protein sequence ID" value="PPK75224.1"/>
    <property type="molecule type" value="Genomic_DNA"/>
</dbReference>
<feature type="binding site" evidence="5">
    <location>
        <position position="195"/>
    </location>
    <ligand>
        <name>Zn(2+)</name>
        <dbReference type="ChEBI" id="CHEBI:29105"/>
    </ligand>
</feature>
<evidence type="ECO:0000256" key="5">
    <source>
        <dbReference type="PIRSR" id="PIRSR604254-1"/>
    </source>
</evidence>
<dbReference type="Pfam" id="PF03006">
    <property type="entry name" value="HlyIII"/>
    <property type="match status" value="1"/>
</dbReference>
<dbReference type="PANTHER" id="PTHR20855:SF52">
    <property type="entry name" value="ADIPONECTIN RECEPTOR PROTEIN"/>
    <property type="match status" value="1"/>
</dbReference>
<evidence type="ECO:0000256" key="4">
    <source>
        <dbReference type="ARBA" id="ARBA00023136"/>
    </source>
</evidence>
<dbReference type="AlphaFoldDB" id="A0A2S6HCK5"/>
<feature type="transmembrane region" description="Helical" evidence="6">
    <location>
        <begin position="197"/>
        <end position="214"/>
    </location>
</feature>
<gene>
    <name evidence="7" type="ORF">B0F87_10670</name>
</gene>
<keyword evidence="5" id="KW-0479">Metal-binding</keyword>